<name>A0A510JJM3_9FUSO</name>
<reference evidence="1 2" key="1">
    <citation type="submission" date="2019-07" db="EMBL/GenBank/DDBJ databases">
        <title>Complete Genome Sequence of Leptotrichia hofstadii Strain JCM16775.</title>
        <authorList>
            <person name="Watanabe S."/>
            <person name="Cui L."/>
        </authorList>
    </citation>
    <scope>NUCLEOTIDE SEQUENCE [LARGE SCALE GENOMIC DNA]</scope>
    <source>
        <strain evidence="1 2">JCM16775</strain>
    </source>
</reference>
<dbReference type="EMBL" id="AP019823">
    <property type="protein sequence ID" value="BBM39510.1"/>
    <property type="molecule type" value="Genomic_DNA"/>
</dbReference>
<dbReference type="InterPro" id="IPR006597">
    <property type="entry name" value="Sel1-like"/>
</dbReference>
<dbReference type="PANTHER" id="PTHR11102:SF160">
    <property type="entry name" value="ERAD-ASSOCIATED E3 UBIQUITIN-PROTEIN LIGASE COMPONENT HRD3"/>
    <property type="match status" value="1"/>
</dbReference>
<protein>
    <submittedName>
        <fullName evidence="1">Tetratricopeptide repeat protein</fullName>
    </submittedName>
</protein>
<dbReference type="PANTHER" id="PTHR11102">
    <property type="entry name" value="SEL-1-LIKE PROTEIN"/>
    <property type="match status" value="1"/>
</dbReference>
<dbReference type="SMART" id="SM00671">
    <property type="entry name" value="SEL1"/>
    <property type="match status" value="3"/>
</dbReference>
<proteinExistence type="predicted"/>
<dbReference type="OrthoDB" id="8704at2"/>
<dbReference type="RefSeq" id="WP_051254475.1">
    <property type="nucleotide sequence ID" value="NZ_AP019823.1"/>
</dbReference>
<dbReference type="AlphaFoldDB" id="A0A510JJM3"/>
<dbReference type="PROSITE" id="PS51257">
    <property type="entry name" value="PROKAR_LIPOPROTEIN"/>
    <property type="match status" value="1"/>
</dbReference>
<dbReference type="Proteomes" id="UP000321892">
    <property type="component" value="Chromosome"/>
</dbReference>
<gene>
    <name evidence="1" type="ORF">JCM16775_2227</name>
</gene>
<dbReference type="SUPFAM" id="SSF81901">
    <property type="entry name" value="HCP-like"/>
    <property type="match status" value="2"/>
</dbReference>
<sequence>MFKKLIILIVLSFILISCDSKKEISQNPIMTKKEYNYVIEKVDKYLDKGEYKEAIKLLLKAAEYNKSDYKKIAWIYSQISEEEGEKWYKIAYEKGNEDVAIILGLYAEKRKDYVAQEKYLRKAVDNNQKDSYKYLGNFFEKMDRTSEAIEIYKKGAENKDAVSMYNLIKKYYIQNDIQNMKLYINKIRKTKEIFGFTYDINEIINYMDGNSNDKKAINLYLKSLDNIKINKIQEAEKNLKEIEKYKKEGIKYLASFYYYTKNEKEKAVKMYKKALLDGIDVNFEMGTISEEEGKTEEAKKYYLISSNKGNPRGQTNLAQILKNEGTYKEAEKWYIKAAEQKSFIAIKNLLMFYDNEKNKKEIKKWILKIKNEAGLKDYNIEEKEYIEKLIKNYNIKL</sequence>
<dbReference type="InterPro" id="IPR019734">
    <property type="entry name" value="TPR_rpt"/>
</dbReference>
<organism evidence="1 2">
    <name type="scientific">Leptotrichia hofstadii</name>
    <dbReference type="NCBI Taxonomy" id="157688"/>
    <lineage>
        <taxon>Bacteria</taxon>
        <taxon>Fusobacteriati</taxon>
        <taxon>Fusobacteriota</taxon>
        <taxon>Fusobacteriia</taxon>
        <taxon>Fusobacteriales</taxon>
        <taxon>Leptotrichiaceae</taxon>
        <taxon>Leptotrichia</taxon>
    </lineage>
</organism>
<dbReference type="InterPro" id="IPR011990">
    <property type="entry name" value="TPR-like_helical_dom_sf"/>
</dbReference>
<dbReference type="Pfam" id="PF13181">
    <property type="entry name" value="TPR_8"/>
    <property type="match status" value="1"/>
</dbReference>
<dbReference type="Gene3D" id="1.25.40.10">
    <property type="entry name" value="Tetratricopeptide repeat domain"/>
    <property type="match status" value="2"/>
</dbReference>
<dbReference type="KEGG" id="lhf:JCM16775_2227"/>
<keyword evidence="2" id="KW-1185">Reference proteome</keyword>
<evidence type="ECO:0000313" key="2">
    <source>
        <dbReference type="Proteomes" id="UP000321892"/>
    </source>
</evidence>
<accession>A0A510JJM3</accession>
<dbReference type="InterPro" id="IPR050767">
    <property type="entry name" value="Sel1_AlgK"/>
</dbReference>
<evidence type="ECO:0000313" key="1">
    <source>
        <dbReference type="EMBL" id="BBM39510.1"/>
    </source>
</evidence>